<protein>
    <submittedName>
        <fullName evidence="10">Sugar ABC transporter permease</fullName>
    </submittedName>
</protein>
<keyword evidence="2 7" id="KW-0813">Transport</keyword>
<evidence type="ECO:0000256" key="6">
    <source>
        <dbReference type="ARBA" id="ARBA00023136"/>
    </source>
</evidence>
<feature type="region of interest" description="Disordered" evidence="8">
    <location>
        <begin position="1"/>
        <end position="27"/>
    </location>
</feature>
<evidence type="ECO:0000256" key="3">
    <source>
        <dbReference type="ARBA" id="ARBA00022475"/>
    </source>
</evidence>
<dbReference type="Proteomes" id="UP000310636">
    <property type="component" value="Unassembled WGS sequence"/>
</dbReference>
<feature type="transmembrane region" description="Helical" evidence="7">
    <location>
        <begin position="139"/>
        <end position="159"/>
    </location>
</feature>
<keyword evidence="11" id="KW-1185">Reference proteome</keyword>
<keyword evidence="4 7" id="KW-0812">Transmembrane</keyword>
<evidence type="ECO:0000313" key="10">
    <source>
        <dbReference type="EMBL" id="THF74145.1"/>
    </source>
</evidence>
<feature type="compositionally biased region" description="Basic and acidic residues" evidence="8">
    <location>
        <begin position="13"/>
        <end position="23"/>
    </location>
</feature>
<sequence>MQTLSSPRCTNPARREQSPDTQRRSARRPLWSRTRPFVPLYVLFLPVLAYYLIFWYAPMGGLVIAFKNYNFLDGIFGSPWAGLDHFERFLSNGDFWVVFRNTILLAFYRLLFGFPAPILFALLVYEMRFAKIKRFIQTISYLPHFLSWVVVYAIAYNFLSDTGFFNQIIAGLGGDKIAFLGDPAYFRTIFVGSSIWKEIGWSAIIYLAALTRIDSDLYEAAAIDGAGRWRRLAHVTLPGIRTIVSIMLLLALGSILSVSFEQVVVMMNAMVSPVAEVIDYYVYRVGLLGANNFSYATAVGLFRSVIALGIVLIANWFAKKFDEEGGIW</sequence>
<feature type="transmembrane region" description="Helical" evidence="7">
    <location>
        <begin position="37"/>
        <end position="57"/>
    </location>
</feature>
<dbReference type="GO" id="GO:0005886">
    <property type="term" value="C:plasma membrane"/>
    <property type="evidence" value="ECO:0007669"/>
    <property type="project" value="UniProtKB-SubCell"/>
</dbReference>
<dbReference type="SUPFAM" id="SSF161098">
    <property type="entry name" value="MetI-like"/>
    <property type="match status" value="1"/>
</dbReference>
<feature type="transmembrane region" description="Helical" evidence="7">
    <location>
        <begin position="239"/>
        <end position="256"/>
    </location>
</feature>
<keyword evidence="5 7" id="KW-1133">Transmembrane helix</keyword>
<feature type="transmembrane region" description="Helical" evidence="7">
    <location>
        <begin position="106"/>
        <end position="127"/>
    </location>
</feature>
<dbReference type="OrthoDB" id="2538116at2"/>
<dbReference type="PROSITE" id="PS50928">
    <property type="entry name" value="ABC_TM1"/>
    <property type="match status" value="1"/>
</dbReference>
<dbReference type="InterPro" id="IPR000515">
    <property type="entry name" value="MetI-like"/>
</dbReference>
<dbReference type="PANTHER" id="PTHR43227:SF11">
    <property type="entry name" value="BLL4140 PROTEIN"/>
    <property type="match status" value="1"/>
</dbReference>
<evidence type="ECO:0000256" key="8">
    <source>
        <dbReference type="SAM" id="MobiDB-lite"/>
    </source>
</evidence>
<dbReference type="PANTHER" id="PTHR43227">
    <property type="entry name" value="BLL4140 PROTEIN"/>
    <property type="match status" value="1"/>
</dbReference>
<keyword evidence="6 7" id="KW-0472">Membrane</keyword>
<dbReference type="CDD" id="cd06261">
    <property type="entry name" value="TM_PBP2"/>
    <property type="match status" value="1"/>
</dbReference>
<dbReference type="GO" id="GO:0055085">
    <property type="term" value="P:transmembrane transport"/>
    <property type="evidence" value="ECO:0007669"/>
    <property type="project" value="InterPro"/>
</dbReference>
<organism evidence="10 11">
    <name type="scientific">Cohnella fermenti</name>
    <dbReference type="NCBI Taxonomy" id="2565925"/>
    <lineage>
        <taxon>Bacteria</taxon>
        <taxon>Bacillati</taxon>
        <taxon>Bacillota</taxon>
        <taxon>Bacilli</taxon>
        <taxon>Bacillales</taxon>
        <taxon>Paenibacillaceae</taxon>
        <taxon>Cohnella</taxon>
    </lineage>
</organism>
<evidence type="ECO:0000259" key="9">
    <source>
        <dbReference type="PROSITE" id="PS50928"/>
    </source>
</evidence>
<evidence type="ECO:0000256" key="1">
    <source>
        <dbReference type="ARBA" id="ARBA00004651"/>
    </source>
</evidence>
<dbReference type="InterPro" id="IPR050809">
    <property type="entry name" value="UgpAE/MalFG_permease"/>
</dbReference>
<evidence type="ECO:0000256" key="7">
    <source>
        <dbReference type="RuleBase" id="RU363032"/>
    </source>
</evidence>
<dbReference type="EMBL" id="SSOB01000044">
    <property type="protein sequence ID" value="THF74145.1"/>
    <property type="molecule type" value="Genomic_DNA"/>
</dbReference>
<evidence type="ECO:0000256" key="4">
    <source>
        <dbReference type="ARBA" id="ARBA00022692"/>
    </source>
</evidence>
<evidence type="ECO:0000313" key="11">
    <source>
        <dbReference type="Proteomes" id="UP000310636"/>
    </source>
</evidence>
<dbReference type="Gene3D" id="1.10.3720.10">
    <property type="entry name" value="MetI-like"/>
    <property type="match status" value="1"/>
</dbReference>
<feature type="transmembrane region" description="Helical" evidence="7">
    <location>
        <begin position="295"/>
        <end position="318"/>
    </location>
</feature>
<comment type="caution">
    <text evidence="10">The sequence shown here is derived from an EMBL/GenBank/DDBJ whole genome shotgun (WGS) entry which is preliminary data.</text>
</comment>
<dbReference type="RefSeq" id="WP_136372819.1">
    <property type="nucleotide sequence ID" value="NZ_SSOB01000044.1"/>
</dbReference>
<evidence type="ECO:0000256" key="5">
    <source>
        <dbReference type="ARBA" id="ARBA00022989"/>
    </source>
</evidence>
<evidence type="ECO:0000256" key="2">
    <source>
        <dbReference type="ARBA" id="ARBA00022448"/>
    </source>
</evidence>
<name>A0A4S4BHU2_9BACL</name>
<gene>
    <name evidence="10" type="ORF">E6C55_26335</name>
</gene>
<feature type="domain" description="ABC transmembrane type-1" evidence="9">
    <location>
        <begin position="99"/>
        <end position="314"/>
    </location>
</feature>
<proteinExistence type="inferred from homology"/>
<reference evidence="10 11" key="1">
    <citation type="submission" date="2019-04" db="EMBL/GenBank/DDBJ databases">
        <title>Cohnella sp. nov. isolated from preserved vegetables.</title>
        <authorList>
            <person name="Lin S.-Y."/>
            <person name="Hung M.-H."/>
            <person name="Young C.-C."/>
        </authorList>
    </citation>
    <scope>NUCLEOTIDE SEQUENCE [LARGE SCALE GENOMIC DNA]</scope>
    <source>
        <strain evidence="10 11">CC-MHH1044</strain>
    </source>
</reference>
<dbReference type="AlphaFoldDB" id="A0A4S4BHU2"/>
<comment type="similarity">
    <text evidence="7">Belongs to the binding-protein-dependent transport system permease family.</text>
</comment>
<dbReference type="InterPro" id="IPR035906">
    <property type="entry name" value="MetI-like_sf"/>
</dbReference>
<keyword evidence="3" id="KW-1003">Cell membrane</keyword>
<accession>A0A4S4BHU2</accession>
<dbReference type="Pfam" id="PF00528">
    <property type="entry name" value="BPD_transp_1"/>
    <property type="match status" value="1"/>
</dbReference>
<comment type="subcellular location">
    <subcellularLocation>
        <location evidence="1 7">Cell membrane</location>
        <topology evidence="1 7">Multi-pass membrane protein</topology>
    </subcellularLocation>
</comment>